<reference evidence="4" key="1">
    <citation type="journal article" date="2019" name="Int. J. Syst. Evol. Microbiol.">
        <title>The Global Catalogue of Microorganisms (GCM) 10K type strain sequencing project: providing services to taxonomists for standard genome sequencing and annotation.</title>
        <authorList>
            <consortium name="The Broad Institute Genomics Platform"/>
            <consortium name="The Broad Institute Genome Sequencing Center for Infectious Disease"/>
            <person name="Wu L."/>
            <person name="Ma J."/>
        </authorList>
    </citation>
    <scope>NUCLEOTIDE SEQUENCE [LARGE SCALE GENOMIC DNA]</scope>
    <source>
        <strain evidence="4">CCUG 63369</strain>
    </source>
</reference>
<gene>
    <name evidence="3" type="ORF">ACFQZU_14740</name>
</gene>
<keyword evidence="3" id="KW-0378">Hydrolase</keyword>
<feature type="domain" description="Clp R" evidence="2">
    <location>
        <begin position="2"/>
        <end position="168"/>
    </location>
</feature>
<dbReference type="PANTHER" id="PTHR47016:SF5">
    <property type="entry name" value="CLP DOMAIN SUPERFAMILY PROTEIN"/>
    <property type="match status" value="1"/>
</dbReference>
<dbReference type="SUPFAM" id="SSF81923">
    <property type="entry name" value="Double Clp-N motif"/>
    <property type="match status" value="2"/>
</dbReference>
<name>A0ABW3BIA0_9ACTN</name>
<keyword evidence="1" id="KW-0677">Repeat</keyword>
<dbReference type="Pfam" id="PF02861">
    <property type="entry name" value="Clp_N"/>
    <property type="match status" value="2"/>
</dbReference>
<evidence type="ECO:0000256" key="1">
    <source>
        <dbReference type="PROSITE-ProRule" id="PRU01251"/>
    </source>
</evidence>
<dbReference type="PANTHER" id="PTHR47016">
    <property type="entry name" value="ATP-DEPENDENT CLP PROTEASE ATP-BINDING SUBUNIT CLPT1, CHLOROPLASTIC"/>
    <property type="match status" value="1"/>
</dbReference>
<protein>
    <submittedName>
        <fullName evidence="3">Clp protease N-terminal domain-containing protein</fullName>
    </submittedName>
</protein>
<dbReference type="InterPro" id="IPR004176">
    <property type="entry name" value="Clp_R_N"/>
</dbReference>
<dbReference type="Proteomes" id="UP001596956">
    <property type="component" value="Unassembled WGS sequence"/>
</dbReference>
<accession>A0ABW3BIA0</accession>
<proteinExistence type="predicted"/>
<keyword evidence="4" id="KW-1185">Reference proteome</keyword>
<dbReference type="EMBL" id="JBHTHR010000515">
    <property type="protein sequence ID" value="MFD0802566.1"/>
    <property type="molecule type" value="Genomic_DNA"/>
</dbReference>
<dbReference type="GO" id="GO:0008233">
    <property type="term" value="F:peptidase activity"/>
    <property type="evidence" value="ECO:0007669"/>
    <property type="project" value="UniProtKB-KW"/>
</dbReference>
<sequence>MFERFAQDARQTVVLAQEEACAAGHGRIGTEHLLLALFAEGGGTGHRALHLHGAEAEPLRTAVRELSPAPAVAEPEPVGSQAKPVRRKRGLLRRLHSAGKHIPFSTGAKQALEQSLHVALEGKDNSITSGHVLLGLLRIPGSTADRVLAEAGIDTATLRATTENLVRHPGSGG</sequence>
<dbReference type="GO" id="GO:0006508">
    <property type="term" value="P:proteolysis"/>
    <property type="evidence" value="ECO:0007669"/>
    <property type="project" value="UniProtKB-KW"/>
</dbReference>
<keyword evidence="3" id="KW-0645">Protease</keyword>
<organism evidence="3 4">
    <name type="scientific">Streptomonospora algeriensis</name>
    <dbReference type="NCBI Taxonomy" id="995084"/>
    <lineage>
        <taxon>Bacteria</taxon>
        <taxon>Bacillati</taxon>
        <taxon>Actinomycetota</taxon>
        <taxon>Actinomycetes</taxon>
        <taxon>Streptosporangiales</taxon>
        <taxon>Nocardiopsidaceae</taxon>
        <taxon>Streptomonospora</taxon>
    </lineage>
</organism>
<dbReference type="Gene3D" id="1.10.1780.10">
    <property type="entry name" value="Clp, N-terminal domain"/>
    <property type="match status" value="1"/>
</dbReference>
<dbReference type="InterPro" id="IPR044217">
    <property type="entry name" value="CLPT1/2"/>
</dbReference>
<evidence type="ECO:0000259" key="2">
    <source>
        <dbReference type="PROSITE" id="PS51903"/>
    </source>
</evidence>
<dbReference type="InterPro" id="IPR036628">
    <property type="entry name" value="Clp_N_dom_sf"/>
</dbReference>
<evidence type="ECO:0000313" key="3">
    <source>
        <dbReference type="EMBL" id="MFD0802566.1"/>
    </source>
</evidence>
<comment type="caution">
    <text evidence="3">The sequence shown here is derived from an EMBL/GenBank/DDBJ whole genome shotgun (WGS) entry which is preliminary data.</text>
</comment>
<evidence type="ECO:0000313" key="4">
    <source>
        <dbReference type="Proteomes" id="UP001596956"/>
    </source>
</evidence>
<dbReference type="PROSITE" id="PS51903">
    <property type="entry name" value="CLP_R"/>
    <property type="match status" value="1"/>
</dbReference>